<keyword evidence="2" id="KW-1185">Reference proteome</keyword>
<organism evidence="1 2">
    <name type="scientific">Prunus yedoensis var. nudiflora</name>
    <dbReference type="NCBI Taxonomy" id="2094558"/>
    <lineage>
        <taxon>Eukaryota</taxon>
        <taxon>Viridiplantae</taxon>
        <taxon>Streptophyta</taxon>
        <taxon>Embryophyta</taxon>
        <taxon>Tracheophyta</taxon>
        <taxon>Spermatophyta</taxon>
        <taxon>Magnoliopsida</taxon>
        <taxon>eudicotyledons</taxon>
        <taxon>Gunneridae</taxon>
        <taxon>Pentapetalae</taxon>
        <taxon>rosids</taxon>
        <taxon>fabids</taxon>
        <taxon>Rosales</taxon>
        <taxon>Rosaceae</taxon>
        <taxon>Amygdaloideae</taxon>
        <taxon>Amygdaleae</taxon>
        <taxon>Prunus</taxon>
    </lineage>
</organism>
<gene>
    <name evidence="1" type="ORF">Pyn_30870</name>
</gene>
<sequence>MALSCRLGVSSSNAHGTIVLTKRCKEEEGSKRKAAGRVVAVLLELRRTHEVLERTQKALERQREVFHLNSSARVAVA</sequence>
<proteinExistence type="predicted"/>
<reference evidence="1 2" key="1">
    <citation type="submission" date="2018-02" db="EMBL/GenBank/DDBJ databases">
        <title>Draft genome of wild Prunus yedoensis var. nudiflora.</title>
        <authorList>
            <person name="Baek S."/>
            <person name="Kim J.-H."/>
            <person name="Choi K."/>
            <person name="Kim G.-B."/>
            <person name="Cho A."/>
            <person name="Jang H."/>
            <person name="Shin C.-H."/>
            <person name="Yu H.-J."/>
            <person name="Mun J.-H."/>
        </authorList>
    </citation>
    <scope>NUCLEOTIDE SEQUENCE [LARGE SCALE GENOMIC DNA]</scope>
    <source>
        <strain evidence="2">cv. Jeju island</strain>
        <tissue evidence="1">Leaf</tissue>
    </source>
</reference>
<dbReference type="EMBL" id="PJQY01003900">
    <property type="protein sequence ID" value="PQM33654.1"/>
    <property type="molecule type" value="Genomic_DNA"/>
</dbReference>
<name>A0A314UB76_PRUYE</name>
<protein>
    <submittedName>
        <fullName evidence="1">Uncharacterized protein</fullName>
    </submittedName>
</protein>
<evidence type="ECO:0000313" key="1">
    <source>
        <dbReference type="EMBL" id="PQM33654.1"/>
    </source>
</evidence>
<dbReference type="AlphaFoldDB" id="A0A314UB76"/>
<accession>A0A314UB76</accession>
<dbReference type="Proteomes" id="UP000250321">
    <property type="component" value="Unassembled WGS sequence"/>
</dbReference>
<comment type="caution">
    <text evidence="1">The sequence shown here is derived from an EMBL/GenBank/DDBJ whole genome shotgun (WGS) entry which is preliminary data.</text>
</comment>
<evidence type="ECO:0000313" key="2">
    <source>
        <dbReference type="Proteomes" id="UP000250321"/>
    </source>
</evidence>